<dbReference type="InterPro" id="IPR047200">
    <property type="entry name" value="MFS_YcaD-like"/>
</dbReference>
<feature type="transmembrane region" description="Helical" evidence="4">
    <location>
        <begin position="175"/>
        <end position="197"/>
    </location>
</feature>
<keyword evidence="1 4" id="KW-0812">Transmembrane</keyword>
<dbReference type="STRING" id="631454.N177_3662"/>
<dbReference type="Proteomes" id="UP000017819">
    <property type="component" value="Unassembled WGS sequence"/>
</dbReference>
<dbReference type="InterPro" id="IPR011701">
    <property type="entry name" value="MFS"/>
</dbReference>
<feature type="domain" description="Major facilitator superfamily (MFS) profile" evidence="5">
    <location>
        <begin position="211"/>
        <end position="398"/>
    </location>
</feature>
<evidence type="ECO:0000256" key="3">
    <source>
        <dbReference type="ARBA" id="ARBA00023136"/>
    </source>
</evidence>
<protein>
    <recommendedName>
        <fullName evidence="5">Major facilitator superfamily (MFS) profile domain-containing protein</fullName>
    </recommendedName>
</protein>
<dbReference type="PANTHER" id="PTHR23521">
    <property type="entry name" value="TRANSPORTER MFS SUPERFAMILY"/>
    <property type="match status" value="1"/>
</dbReference>
<feature type="transmembrane region" description="Helical" evidence="4">
    <location>
        <begin position="209"/>
        <end position="229"/>
    </location>
</feature>
<reference evidence="6 7" key="1">
    <citation type="journal article" date="2014" name="Genome Announc.">
        <title>Draft Genome Sequence of Lutibaculum baratangense Strain AMV1T, Isolated from a Mud Volcano in Andamans, India.</title>
        <authorList>
            <person name="Singh A."/>
            <person name="Sreenivas A."/>
            <person name="Sathyanarayana Reddy G."/>
            <person name="Pinnaka A.K."/>
            <person name="Shivaji S."/>
        </authorList>
    </citation>
    <scope>NUCLEOTIDE SEQUENCE [LARGE SCALE GENOMIC DNA]</scope>
    <source>
        <strain evidence="6 7">AMV1</strain>
    </source>
</reference>
<keyword evidence="2 4" id="KW-1133">Transmembrane helix</keyword>
<dbReference type="InterPro" id="IPR036259">
    <property type="entry name" value="MFS_trans_sf"/>
</dbReference>
<comment type="caution">
    <text evidence="6">The sequence shown here is derived from an EMBL/GenBank/DDBJ whole genome shotgun (WGS) entry which is preliminary data.</text>
</comment>
<feature type="transmembrane region" description="Helical" evidence="4">
    <location>
        <begin position="280"/>
        <end position="304"/>
    </location>
</feature>
<feature type="transmembrane region" description="Helical" evidence="4">
    <location>
        <begin position="25"/>
        <end position="49"/>
    </location>
</feature>
<dbReference type="InterPro" id="IPR020846">
    <property type="entry name" value="MFS_dom"/>
</dbReference>
<dbReference type="GO" id="GO:0005886">
    <property type="term" value="C:plasma membrane"/>
    <property type="evidence" value="ECO:0007669"/>
    <property type="project" value="TreeGrafter"/>
</dbReference>
<dbReference type="EMBL" id="AWXZ01000039">
    <property type="protein sequence ID" value="ESR23594.1"/>
    <property type="molecule type" value="Genomic_DNA"/>
</dbReference>
<feature type="transmembrane region" description="Helical" evidence="4">
    <location>
        <begin position="90"/>
        <end position="112"/>
    </location>
</feature>
<sequence length="398" mass="41936">MKGEFGVAVERRSAADESAMRRRGIIAAIICISVVGFGLSLSGPLLSLLLESRGISSTMIGVNTAVAGFASLVTAPLVPRLVRRLGTKRLIYVALANGAVTFSLFPVSDFWLWFPLRFLFTSSVTILFIVSEFWIATAAPEGRRGFVMGIYATVLSFGFAVGPGALAVFGSENPILFVLVPATFLAAALPVAFGRAVAPAVDRAQSFRFLALLFVAPSATLAALVFGAFEQTTFSLTALYGLRNGLGEGAAAMLISVVGIGNMLFQIPIGLAADRLNRTLALAVCALAGLIGALLLPFVVGSLWLVLPLVFIWGGLTGGLYTIGLTHLAARFSGADLAAANSLFVMLYSFGMLVGPISAGAAMDVWDPHGFAWVMASLFGLYMLVPFTRFVSSFVRRG</sequence>
<gene>
    <name evidence="6" type="ORF">N177_3662</name>
</gene>
<dbReference type="Pfam" id="PF07690">
    <property type="entry name" value="MFS_1"/>
    <property type="match status" value="1"/>
</dbReference>
<dbReference type="SUPFAM" id="SSF103473">
    <property type="entry name" value="MFS general substrate transporter"/>
    <property type="match status" value="1"/>
</dbReference>
<dbReference type="PANTHER" id="PTHR23521:SF3">
    <property type="entry name" value="MFS TRANSPORTER"/>
    <property type="match status" value="1"/>
</dbReference>
<evidence type="ECO:0000259" key="5">
    <source>
        <dbReference type="PROSITE" id="PS50850"/>
    </source>
</evidence>
<dbReference type="eggNOG" id="COG2814">
    <property type="taxonomic scope" value="Bacteria"/>
</dbReference>
<feature type="transmembrane region" description="Helical" evidence="4">
    <location>
        <begin position="337"/>
        <end position="359"/>
    </location>
</feature>
<dbReference type="AlphaFoldDB" id="V4RDY3"/>
<dbReference type="CDD" id="cd17477">
    <property type="entry name" value="MFS_YcaD_like"/>
    <property type="match status" value="1"/>
</dbReference>
<feature type="transmembrane region" description="Helical" evidence="4">
    <location>
        <begin position="249"/>
        <end position="273"/>
    </location>
</feature>
<dbReference type="Gene3D" id="1.20.1250.20">
    <property type="entry name" value="MFS general substrate transporter like domains"/>
    <property type="match status" value="2"/>
</dbReference>
<dbReference type="GO" id="GO:0022857">
    <property type="term" value="F:transmembrane transporter activity"/>
    <property type="evidence" value="ECO:0007669"/>
    <property type="project" value="InterPro"/>
</dbReference>
<feature type="transmembrane region" description="Helical" evidence="4">
    <location>
        <begin position="148"/>
        <end position="169"/>
    </location>
</feature>
<evidence type="ECO:0000256" key="1">
    <source>
        <dbReference type="ARBA" id="ARBA00022692"/>
    </source>
</evidence>
<evidence type="ECO:0000256" key="2">
    <source>
        <dbReference type="ARBA" id="ARBA00022989"/>
    </source>
</evidence>
<feature type="transmembrane region" description="Helical" evidence="4">
    <location>
        <begin position="371"/>
        <end position="391"/>
    </location>
</feature>
<keyword evidence="7" id="KW-1185">Reference proteome</keyword>
<proteinExistence type="predicted"/>
<dbReference type="PROSITE" id="PS50850">
    <property type="entry name" value="MFS"/>
    <property type="match status" value="1"/>
</dbReference>
<name>V4RDY3_9HYPH</name>
<feature type="transmembrane region" description="Helical" evidence="4">
    <location>
        <begin position="118"/>
        <end position="136"/>
    </location>
</feature>
<evidence type="ECO:0000313" key="7">
    <source>
        <dbReference type="Proteomes" id="UP000017819"/>
    </source>
</evidence>
<evidence type="ECO:0000313" key="6">
    <source>
        <dbReference type="EMBL" id="ESR23594.1"/>
    </source>
</evidence>
<evidence type="ECO:0000256" key="4">
    <source>
        <dbReference type="SAM" id="Phobius"/>
    </source>
</evidence>
<organism evidence="6 7">
    <name type="scientific">Lutibaculum baratangense AMV1</name>
    <dbReference type="NCBI Taxonomy" id="631454"/>
    <lineage>
        <taxon>Bacteria</taxon>
        <taxon>Pseudomonadati</taxon>
        <taxon>Pseudomonadota</taxon>
        <taxon>Alphaproteobacteria</taxon>
        <taxon>Hyphomicrobiales</taxon>
        <taxon>Tepidamorphaceae</taxon>
        <taxon>Lutibaculum</taxon>
    </lineage>
</organism>
<feature type="transmembrane region" description="Helical" evidence="4">
    <location>
        <begin position="310"/>
        <end position="330"/>
    </location>
</feature>
<keyword evidence="3 4" id="KW-0472">Membrane</keyword>
<dbReference type="RefSeq" id="WP_023433780.1">
    <property type="nucleotide sequence ID" value="NZ_AWXZ01000039.1"/>
</dbReference>
<feature type="transmembrane region" description="Helical" evidence="4">
    <location>
        <begin position="55"/>
        <end position="78"/>
    </location>
</feature>
<accession>V4RDY3</accession>